<evidence type="ECO:0000256" key="5">
    <source>
        <dbReference type="ARBA" id="ARBA00022759"/>
    </source>
</evidence>
<dbReference type="Pfam" id="PF00753">
    <property type="entry name" value="Lactamase_B"/>
    <property type="match status" value="1"/>
</dbReference>
<evidence type="ECO:0000256" key="3">
    <source>
        <dbReference type="ARBA" id="ARBA00022722"/>
    </source>
</evidence>
<keyword evidence="6 8" id="KW-0378">Hydrolase</keyword>
<feature type="binding site" evidence="8">
    <location>
        <position position="65"/>
    </location>
    <ligand>
        <name>Zn(2+)</name>
        <dbReference type="ChEBI" id="CHEBI:29105"/>
        <label>1</label>
        <note>catalytic</note>
    </ligand>
</feature>
<dbReference type="InterPro" id="IPR036866">
    <property type="entry name" value="RibonucZ/Hydroxyglut_hydro"/>
</dbReference>
<dbReference type="Pfam" id="PF12706">
    <property type="entry name" value="Lactamase_B_2"/>
    <property type="match status" value="1"/>
</dbReference>
<dbReference type="PANTHER" id="PTHR46018">
    <property type="entry name" value="ZINC PHOSPHODIESTERASE ELAC PROTEIN 1"/>
    <property type="match status" value="1"/>
</dbReference>
<dbReference type="RefSeq" id="WP_275033770.1">
    <property type="nucleotide sequence ID" value="NZ_CP118615.1"/>
</dbReference>
<evidence type="ECO:0000259" key="9">
    <source>
        <dbReference type="Pfam" id="PF00753"/>
    </source>
</evidence>
<comment type="function">
    <text evidence="8">Zinc phosphodiesterase, which displays some tRNA 3'-processing endonuclease activity. Probably involved in tRNA maturation, by removing a 3'-trailer from precursor tRNA.</text>
</comment>
<evidence type="ECO:0000256" key="7">
    <source>
        <dbReference type="ARBA" id="ARBA00022833"/>
    </source>
</evidence>
<evidence type="ECO:0000256" key="1">
    <source>
        <dbReference type="ARBA" id="ARBA00011738"/>
    </source>
</evidence>
<keyword evidence="2 8" id="KW-0819">tRNA processing</keyword>
<keyword evidence="12" id="KW-1185">Reference proteome</keyword>
<evidence type="ECO:0000313" key="12">
    <source>
        <dbReference type="Proteomes" id="UP001219605"/>
    </source>
</evidence>
<comment type="similarity">
    <text evidence="8">Belongs to the RNase Z family.</text>
</comment>
<dbReference type="HAMAP" id="MF_01818">
    <property type="entry name" value="RNase_Z_BN"/>
    <property type="match status" value="1"/>
</dbReference>
<feature type="domain" description="Metallo-beta-lactamase" evidence="10">
    <location>
        <begin position="199"/>
        <end position="268"/>
    </location>
</feature>
<feature type="binding site" evidence="8">
    <location>
        <position position="67"/>
    </location>
    <ligand>
        <name>Zn(2+)</name>
        <dbReference type="ChEBI" id="CHEBI:29105"/>
        <label>2</label>
        <note>catalytic</note>
    </ligand>
</feature>
<comment type="catalytic activity">
    <reaction evidence="8">
        <text>Endonucleolytic cleavage of RNA, removing extra 3' nucleotides from tRNA precursor, generating 3' termini of tRNAs. A 3'-hydroxy group is left at the tRNA terminus and a 5'-phosphoryl group is left at the trailer molecule.</text>
        <dbReference type="EC" id="3.1.26.11"/>
    </reaction>
</comment>
<dbReference type="InterPro" id="IPR001279">
    <property type="entry name" value="Metallo-B-lactamas"/>
</dbReference>
<gene>
    <name evidence="8" type="primary">rnz</name>
    <name evidence="11" type="ORF">PVK37_11105</name>
</gene>
<dbReference type="NCBIfam" id="NF000805">
    <property type="entry name" value="PRK00055.2-3"/>
    <property type="match status" value="1"/>
</dbReference>
<dbReference type="PANTHER" id="PTHR46018:SF2">
    <property type="entry name" value="ZINC PHOSPHODIESTERASE ELAC PROTEIN 1"/>
    <property type="match status" value="1"/>
</dbReference>
<feature type="domain" description="Metallo-beta-lactamase" evidence="9">
    <location>
        <begin position="19"/>
        <end position="129"/>
    </location>
</feature>
<comment type="subunit">
    <text evidence="1 8">Homodimer.</text>
</comment>
<evidence type="ECO:0000259" key="10">
    <source>
        <dbReference type="Pfam" id="PF12706"/>
    </source>
</evidence>
<keyword evidence="5 8" id="KW-0255">Endonuclease</keyword>
<evidence type="ECO:0000256" key="2">
    <source>
        <dbReference type="ARBA" id="ARBA00022694"/>
    </source>
</evidence>
<dbReference type="Gene3D" id="3.60.15.10">
    <property type="entry name" value="Ribonuclease Z/Hydroxyacylglutathione hydrolase-like"/>
    <property type="match status" value="1"/>
</dbReference>
<organism evidence="11 12">
    <name type="scientific">Micromonospora cathayae</name>
    <dbReference type="NCBI Taxonomy" id="3028804"/>
    <lineage>
        <taxon>Bacteria</taxon>
        <taxon>Bacillati</taxon>
        <taxon>Actinomycetota</taxon>
        <taxon>Actinomycetes</taxon>
        <taxon>Micromonosporales</taxon>
        <taxon>Micromonosporaceae</taxon>
        <taxon>Micromonospora</taxon>
    </lineage>
</organism>
<feature type="binding site" evidence="8">
    <location>
        <position position="142"/>
    </location>
    <ligand>
        <name>Zn(2+)</name>
        <dbReference type="ChEBI" id="CHEBI:29105"/>
        <label>1</label>
        <note>catalytic</note>
    </ligand>
</feature>
<feature type="binding site" evidence="8">
    <location>
        <position position="63"/>
    </location>
    <ligand>
        <name>Zn(2+)</name>
        <dbReference type="ChEBI" id="CHEBI:29105"/>
        <label>1</label>
        <note>catalytic</note>
    </ligand>
</feature>
<dbReference type="Proteomes" id="UP001219605">
    <property type="component" value="Chromosome"/>
</dbReference>
<dbReference type="CDD" id="cd07717">
    <property type="entry name" value="RNaseZ_ZiPD-like_MBL-fold"/>
    <property type="match status" value="1"/>
</dbReference>
<sequence length="310" mass="33929">MSTRELTVLGTASQTPTRRRNHNGYVLRWDDEVILFDPGEGSQRQLLHTTVTATDLTRICVTHFHGDHSLGLPGIVQRLSLDRVPHPVAVHFPASGAEYFARLRYATSFHETAELRPEPVAADGQRITLRGGHTLTARRLRHPIETYGYQVVEPDGCRMLPERLAGYGIAGPAVGELRRAGHLDLDGRRVHVDEVSEPRPGQRFAFVMDTGLCDAVYALAEHADLLVIESTFLSSEAALAADVGHLTAAQAARVAAESGVRRLVLTHFSQRYADTTRFAAEAREHFTGELVVAEDLGTVAVPPRRVPSAG</sequence>
<feature type="active site" description="Proton acceptor" evidence="8">
    <location>
        <position position="67"/>
    </location>
</feature>
<dbReference type="EC" id="3.1.26.11" evidence="8"/>
<keyword evidence="7 8" id="KW-0862">Zinc</keyword>
<keyword evidence="4 8" id="KW-0479">Metal-binding</keyword>
<comment type="cofactor">
    <cofactor evidence="8">
        <name>Zn(2+)</name>
        <dbReference type="ChEBI" id="CHEBI:29105"/>
    </cofactor>
    <text evidence="8">Binds 2 Zn(2+) ions.</text>
</comment>
<proteinExistence type="inferred from homology"/>
<feature type="binding site" evidence="8">
    <location>
        <position position="209"/>
    </location>
    <ligand>
        <name>Zn(2+)</name>
        <dbReference type="ChEBI" id="CHEBI:29105"/>
        <label>2</label>
        <note>catalytic</note>
    </ligand>
</feature>
<name>A0ABY7ZVQ3_9ACTN</name>
<evidence type="ECO:0000256" key="8">
    <source>
        <dbReference type="HAMAP-Rule" id="MF_01818"/>
    </source>
</evidence>
<dbReference type="EMBL" id="CP118615">
    <property type="protein sequence ID" value="WDZ86896.1"/>
    <property type="molecule type" value="Genomic_DNA"/>
</dbReference>
<accession>A0ABY7ZVQ3</accession>
<evidence type="ECO:0000256" key="6">
    <source>
        <dbReference type="ARBA" id="ARBA00022801"/>
    </source>
</evidence>
<feature type="binding site" evidence="8">
    <location>
        <position position="68"/>
    </location>
    <ligand>
        <name>Zn(2+)</name>
        <dbReference type="ChEBI" id="CHEBI:29105"/>
        <label>2</label>
        <note>catalytic</note>
    </ligand>
</feature>
<dbReference type="SUPFAM" id="SSF56281">
    <property type="entry name" value="Metallo-hydrolase/oxidoreductase"/>
    <property type="match status" value="1"/>
</dbReference>
<protein>
    <recommendedName>
        <fullName evidence="8">Ribonuclease Z</fullName>
        <shortName evidence="8">RNase Z</shortName>
        <ecNumber evidence="8">3.1.26.11</ecNumber>
    </recommendedName>
    <alternativeName>
        <fullName evidence="8">tRNA 3 endonuclease</fullName>
    </alternativeName>
    <alternativeName>
        <fullName evidence="8">tRNase Z</fullName>
    </alternativeName>
</protein>
<evidence type="ECO:0000256" key="4">
    <source>
        <dbReference type="ARBA" id="ARBA00022723"/>
    </source>
</evidence>
<keyword evidence="3 8" id="KW-0540">Nuclease</keyword>
<dbReference type="InterPro" id="IPR013471">
    <property type="entry name" value="RNase_Z/BN"/>
</dbReference>
<reference evidence="11 12" key="1">
    <citation type="submission" date="2023-02" db="EMBL/GenBank/DDBJ databases">
        <authorList>
            <person name="Mo P."/>
        </authorList>
    </citation>
    <scope>NUCLEOTIDE SEQUENCE [LARGE SCALE GENOMIC DNA]</scope>
    <source>
        <strain evidence="11 12">HUAS 3</strain>
    </source>
</reference>
<feature type="binding site" evidence="8">
    <location>
        <position position="209"/>
    </location>
    <ligand>
        <name>Zn(2+)</name>
        <dbReference type="ChEBI" id="CHEBI:29105"/>
        <label>1</label>
        <note>catalytic</note>
    </ligand>
</feature>
<evidence type="ECO:0000313" key="11">
    <source>
        <dbReference type="EMBL" id="WDZ86896.1"/>
    </source>
</evidence>
<feature type="binding site" evidence="8">
    <location>
        <position position="267"/>
    </location>
    <ligand>
        <name>Zn(2+)</name>
        <dbReference type="ChEBI" id="CHEBI:29105"/>
        <label>2</label>
        <note>catalytic</note>
    </ligand>
</feature>
<dbReference type="GO" id="GO:0042781">
    <property type="term" value="F:3'-tRNA processing endoribonuclease activity"/>
    <property type="evidence" value="ECO:0007669"/>
    <property type="project" value="UniProtKB-EC"/>
</dbReference>